<dbReference type="PANTHER" id="PTHR30151:SF41">
    <property type="entry name" value="ABC TRANSPORTER PERMEASE PROTEIN"/>
    <property type="match status" value="1"/>
</dbReference>
<dbReference type="GO" id="GO:0055085">
    <property type="term" value="P:transmembrane transport"/>
    <property type="evidence" value="ECO:0007669"/>
    <property type="project" value="InterPro"/>
</dbReference>
<feature type="domain" description="ABC transmembrane type-1" evidence="8">
    <location>
        <begin position="93"/>
        <end position="279"/>
    </location>
</feature>
<evidence type="ECO:0000313" key="10">
    <source>
        <dbReference type="Proteomes" id="UP000309133"/>
    </source>
</evidence>
<dbReference type="InterPro" id="IPR035906">
    <property type="entry name" value="MetI-like_sf"/>
</dbReference>
<proteinExistence type="inferred from homology"/>
<evidence type="ECO:0000256" key="4">
    <source>
        <dbReference type="ARBA" id="ARBA00022692"/>
    </source>
</evidence>
<feature type="transmembrane region" description="Helical" evidence="7">
    <location>
        <begin position="128"/>
        <end position="151"/>
    </location>
</feature>
<dbReference type="InterPro" id="IPR000515">
    <property type="entry name" value="MetI-like"/>
</dbReference>
<dbReference type="AlphaFoldDB" id="A0A4S4FSC9"/>
<protein>
    <submittedName>
        <fullName evidence="9">ABC transporter permease</fullName>
    </submittedName>
</protein>
<evidence type="ECO:0000313" key="9">
    <source>
        <dbReference type="EMBL" id="THG33304.1"/>
    </source>
</evidence>
<keyword evidence="3" id="KW-1003">Cell membrane</keyword>
<feature type="transmembrane region" description="Helical" evidence="7">
    <location>
        <begin position="97"/>
        <end position="116"/>
    </location>
</feature>
<evidence type="ECO:0000256" key="6">
    <source>
        <dbReference type="ARBA" id="ARBA00023136"/>
    </source>
</evidence>
<keyword evidence="10" id="KW-1185">Reference proteome</keyword>
<gene>
    <name evidence="9" type="ORF">E6C64_02830</name>
</gene>
<comment type="subcellular location">
    <subcellularLocation>
        <location evidence="1 7">Cell membrane</location>
        <topology evidence="1 7">Multi-pass membrane protein</topology>
    </subcellularLocation>
</comment>
<name>A0A4S4FSC9_9MICO</name>
<feature type="transmembrane region" description="Helical" evidence="7">
    <location>
        <begin position="157"/>
        <end position="179"/>
    </location>
</feature>
<evidence type="ECO:0000256" key="1">
    <source>
        <dbReference type="ARBA" id="ARBA00004651"/>
    </source>
</evidence>
<accession>A0A4S4FSC9</accession>
<comment type="similarity">
    <text evidence="7">Belongs to the binding-protein-dependent transport system permease family.</text>
</comment>
<dbReference type="RefSeq" id="WP_136426086.1">
    <property type="nucleotide sequence ID" value="NZ_SSSM01000001.1"/>
</dbReference>
<dbReference type="SUPFAM" id="SSF161098">
    <property type="entry name" value="MetI-like"/>
    <property type="match status" value="1"/>
</dbReference>
<evidence type="ECO:0000256" key="7">
    <source>
        <dbReference type="RuleBase" id="RU363032"/>
    </source>
</evidence>
<dbReference type="OrthoDB" id="3173654at2"/>
<organism evidence="9 10">
    <name type="scientific">Naasia lichenicola</name>
    <dbReference type="NCBI Taxonomy" id="2565933"/>
    <lineage>
        <taxon>Bacteria</taxon>
        <taxon>Bacillati</taxon>
        <taxon>Actinomycetota</taxon>
        <taxon>Actinomycetes</taxon>
        <taxon>Micrococcales</taxon>
        <taxon>Microbacteriaceae</taxon>
        <taxon>Naasia</taxon>
    </lineage>
</organism>
<comment type="caution">
    <text evidence="9">The sequence shown here is derived from an EMBL/GenBank/DDBJ whole genome shotgun (WGS) entry which is preliminary data.</text>
</comment>
<dbReference type="PROSITE" id="PS50928">
    <property type="entry name" value="ABC_TM1"/>
    <property type="match status" value="1"/>
</dbReference>
<dbReference type="Pfam" id="PF00528">
    <property type="entry name" value="BPD_transp_1"/>
    <property type="match status" value="1"/>
</dbReference>
<dbReference type="EMBL" id="SSSM01000001">
    <property type="protein sequence ID" value="THG33304.1"/>
    <property type="molecule type" value="Genomic_DNA"/>
</dbReference>
<sequence length="292" mass="31430">MTTVLSPTASAGETAVDPVASITPATSRTTSKGRSTARWARPTAVFGIVLALWYLASYVILDEQKRFLLPPPHAVFTDAFFQPGVFSEITQALGRTALVALVGLTLAIVIGVAWAVAMSQARWIEEALFPYAVVLQCIPILALVPLIGFWFGFDFPARVIVCLMIALFPMVSNTLFGLLSTDKGQRELFRLQHASKLTILMKLQFPAALPAIFGGLRISAGLAVVGAVVGDFFFRRGAAGLGAIISNYQSRVQSAPLFAAIVAASLFGVAIFLLFGWIARRAIGRWYDFSAT</sequence>
<dbReference type="PANTHER" id="PTHR30151">
    <property type="entry name" value="ALKANE SULFONATE ABC TRANSPORTER-RELATED, MEMBRANE SUBUNIT"/>
    <property type="match status" value="1"/>
</dbReference>
<dbReference type="Gene3D" id="1.10.3720.10">
    <property type="entry name" value="MetI-like"/>
    <property type="match status" value="1"/>
</dbReference>
<dbReference type="Proteomes" id="UP000309133">
    <property type="component" value="Unassembled WGS sequence"/>
</dbReference>
<feature type="transmembrane region" description="Helical" evidence="7">
    <location>
        <begin position="43"/>
        <end position="61"/>
    </location>
</feature>
<keyword evidence="5 7" id="KW-1133">Transmembrane helix</keyword>
<dbReference type="CDD" id="cd06261">
    <property type="entry name" value="TM_PBP2"/>
    <property type="match status" value="1"/>
</dbReference>
<evidence type="ECO:0000256" key="3">
    <source>
        <dbReference type="ARBA" id="ARBA00022475"/>
    </source>
</evidence>
<dbReference type="GO" id="GO:0005886">
    <property type="term" value="C:plasma membrane"/>
    <property type="evidence" value="ECO:0007669"/>
    <property type="project" value="UniProtKB-SubCell"/>
</dbReference>
<reference evidence="9 10" key="1">
    <citation type="submission" date="2019-04" db="EMBL/GenBank/DDBJ databases">
        <authorList>
            <person name="Jiang L."/>
        </authorList>
    </citation>
    <scope>NUCLEOTIDE SEQUENCE [LARGE SCALE GENOMIC DNA]</scope>
    <source>
        <strain evidence="9 10">YIM 131853</strain>
    </source>
</reference>
<evidence type="ECO:0000256" key="2">
    <source>
        <dbReference type="ARBA" id="ARBA00022448"/>
    </source>
</evidence>
<feature type="transmembrane region" description="Helical" evidence="7">
    <location>
        <begin position="257"/>
        <end position="279"/>
    </location>
</feature>
<evidence type="ECO:0000259" key="8">
    <source>
        <dbReference type="PROSITE" id="PS50928"/>
    </source>
</evidence>
<keyword evidence="6 7" id="KW-0472">Membrane</keyword>
<evidence type="ECO:0000256" key="5">
    <source>
        <dbReference type="ARBA" id="ARBA00022989"/>
    </source>
</evidence>
<keyword evidence="2 7" id="KW-0813">Transport</keyword>
<keyword evidence="4 7" id="KW-0812">Transmembrane</keyword>